<keyword evidence="2" id="KW-1185">Reference proteome</keyword>
<sequence>MNQTAQKSFEVKREILSGTAEINSQTMWQHCERLLMAKRLACSPPIMVDRVTPDYHTCELCRTMPFVSGFTRGSPVSPALSFQRCSILISTTLIGSQDLDVKSRPNIFTNSKSLAQYRTYRVYHLVSEDITSCLEDVWHQACLVCVSTEYAASWPLPIYGNFGESLGNELDSTILCRFEHRSFVHWLLLELNPRPGESRAYSLSQPWRSRLVRSGFESQKGGASTSIYKHEARCSVDPCRARWRLQLVHQRDESWQQCVVGVMRGGGGGQGFSSRERQDIIAFVSTYKLRVLNKNVTVTTVSVQSVYKLKETYFSIRRTGFNPQPSHSGFSQLQIVPDYATDRWVFSGISRFPGPCIRVLLHSHLVSPSSALKTLLKRHGAVAREDLELTTGQAHVRGSATNIPQAGNANTHHITEYRLKHIRDWRVNHQTYSGMSLVCAARYSFASVYSPSLCPKKCFPLTSPGAATSTAPLLCKQMRGQATTRLL</sequence>
<accession>A0ABQ9IPB6</accession>
<dbReference type="Proteomes" id="UP001159363">
    <property type="component" value="Chromosome 1"/>
</dbReference>
<dbReference type="EMBL" id="JARBHB010000001">
    <property type="protein sequence ID" value="KAJ8898533.1"/>
    <property type="molecule type" value="Genomic_DNA"/>
</dbReference>
<reference evidence="1 2" key="1">
    <citation type="submission" date="2023-02" db="EMBL/GenBank/DDBJ databases">
        <title>LHISI_Scaffold_Assembly.</title>
        <authorList>
            <person name="Stuart O.P."/>
            <person name="Cleave R."/>
            <person name="Magrath M.J.L."/>
            <person name="Mikheyev A.S."/>
        </authorList>
    </citation>
    <scope>NUCLEOTIDE SEQUENCE [LARGE SCALE GENOMIC DNA]</scope>
    <source>
        <strain evidence="1">Daus_M_001</strain>
        <tissue evidence="1">Leg muscle</tissue>
    </source>
</reference>
<name>A0ABQ9IPB6_9NEOP</name>
<gene>
    <name evidence="1" type="ORF">PR048_003893</name>
</gene>
<evidence type="ECO:0000313" key="2">
    <source>
        <dbReference type="Proteomes" id="UP001159363"/>
    </source>
</evidence>
<proteinExistence type="predicted"/>
<evidence type="ECO:0000313" key="1">
    <source>
        <dbReference type="EMBL" id="KAJ8898533.1"/>
    </source>
</evidence>
<protein>
    <submittedName>
        <fullName evidence="1">Uncharacterized protein</fullName>
    </submittedName>
</protein>
<comment type="caution">
    <text evidence="1">The sequence shown here is derived from an EMBL/GenBank/DDBJ whole genome shotgun (WGS) entry which is preliminary data.</text>
</comment>
<organism evidence="1 2">
    <name type="scientific">Dryococelus australis</name>
    <dbReference type="NCBI Taxonomy" id="614101"/>
    <lineage>
        <taxon>Eukaryota</taxon>
        <taxon>Metazoa</taxon>
        <taxon>Ecdysozoa</taxon>
        <taxon>Arthropoda</taxon>
        <taxon>Hexapoda</taxon>
        <taxon>Insecta</taxon>
        <taxon>Pterygota</taxon>
        <taxon>Neoptera</taxon>
        <taxon>Polyneoptera</taxon>
        <taxon>Phasmatodea</taxon>
        <taxon>Verophasmatodea</taxon>
        <taxon>Anareolatae</taxon>
        <taxon>Phasmatidae</taxon>
        <taxon>Eurycanthinae</taxon>
        <taxon>Dryococelus</taxon>
    </lineage>
</organism>